<name>A0AAV6Q6U7_SOLSE</name>
<evidence type="ECO:0000256" key="3">
    <source>
        <dbReference type="ARBA" id="ARBA00022677"/>
    </source>
</evidence>
<dbReference type="Pfam" id="PF03036">
    <property type="entry name" value="Perilipin"/>
    <property type="match status" value="1"/>
</dbReference>
<proteinExistence type="inferred from homology"/>
<evidence type="ECO:0008006" key="6">
    <source>
        <dbReference type="Google" id="ProtNLM"/>
    </source>
</evidence>
<dbReference type="GO" id="GO:0010890">
    <property type="term" value="P:positive regulation of triglyceride storage"/>
    <property type="evidence" value="ECO:0007669"/>
    <property type="project" value="TreeGrafter"/>
</dbReference>
<comment type="caution">
    <text evidence="4">The sequence shown here is derived from an EMBL/GenBank/DDBJ whole genome shotgun (WGS) entry which is preliminary data.</text>
</comment>
<keyword evidence="5" id="KW-1185">Reference proteome</keyword>
<organism evidence="4 5">
    <name type="scientific">Solea senegalensis</name>
    <name type="common">Senegalese sole</name>
    <dbReference type="NCBI Taxonomy" id="28829"/>
    <lineage>
        <taxon>Eukaryota</taxon>
        <taxon>Metazoa</taxon>
        <taxon>Chordata</taxon>
        <taxon>Craniata</taxon>
        <taxon>Vertebrata</taxon>
        <taxon>Euteleostomi</taxon>
        <taxon>Actinopterygii</taxon>
        <taxon>Neopterygii</taxon>
        <taxon>Teleostei</taxon>
        <taxon>Neoteleostei</taxon>
        <taxon>Acanthomorphata</taxon>
        <taxon>Carangaria</taxon>
        <taxon>Pleuronectiformes</taxon>
        <taxon>Pleuronectoidei</taxon>
        <taxon>Soleidae</taxon>
        <taxon>Solea</taxon>
    </lineage>
</organism>
<dbReference type="PANTHER" id="PTHR14024">
    <property type="entry name" value="PERILIPIN"/>
    <property type="match status" value="1"/>
</dbReference>
<dbReference type="GO" id="GO:0005829">
    <property type="term" value="C:cytosol"/>
    <property type="evidence" value="ECO:0007669"/>
    <property type="project" value="TreeGrafter"/>
</dbReference>
<protein>
    <recommendedName>
        <fullName evidence="6">Perilipin</fullName>
    </recommendedName>
</protein>
<dbReference type="InterPro" id="IPR004279">
    <property type="entry name" value="Perilipin"/>
</dbReference>
<dbReference type="PANTHER" id="PTHR14024:SF25">
    <property type="entry name" value="PERILIPIN-2"/>
    <property type="match status" value="1"/>
</dbReference>
<evidence type="ECO:0000313" key="4">
    <source>
        <dbReference type="EMBL" id="KAG7485308.1"/>
    </source>
</evidence>
<evidence type="ECO:0000256" key="1">
    <source>
        <dbReference type="ARBA" id="ARBA00004502"/>
    </source>
</evidence>
<sequence length="329" mass="36537">MTNKHEAPNAAARLSQLPVVRSACSKLSHIYIDTKHNHPTLRTMCETLESSVTALSTVASDRVSPVIVKLQPQISAANDVMCKSLDWLDITFPVLHTPAEEIVATAKNKVHEIQGVVSLVANGTMDCVTWAMERMQHAGDRMNNTLAERAITVASMGLDSALNTAEALVDQVFPPTEEEKKEEEEEAAAAHLVQGFEGVTLRRSYGVRLASLTAALCRRTYHVVGAKVLFVQVEHLQIMWLSLVWNLQGVPQYLQCQAVSMFFFFSQIYKLSCPPPEQNQSCQVRRRLNATRALSTDNDVTQGCPKVSPQPYRTRSTMSPVKACMCYFK</sequence>
<keyword evidence="3" id="KW-0551">Lipid droplet</keyword>
<accession>A0AAV6Q6U7</accession>
<comment type="subcellular location">
    <subcellularLocation>
        <location evidence="1">Lipid droplet</location>
    </subcellularLocation>
</comment>
<reference evidence="4 5" key="1">
    <citation type="journal article" date="2021" name="Sci. Rep.">
        <title>Chromosome anchoring in Senegalese sole (Solea senegalensis) reveals sex-associated markers and genome rearrangements in flatfish.</title>
        <authorList>
            <person name="Guerrero-Cozar I."/>
            <person name="Gomez-Garrido J."/>
            <person name="Berbel C."/>
            <person name="Martinez-Blanch J.F."/>
            <person name="Alioto T."/>
            <person name="Claros M.G."/>
            <person name="Gagnaire P.A."/>
            <person name="Manchado M."/>
        </authorList>
    </citation>
    <scope>NUCLEOTIDE SEQUENCE [LARGE SCALE GENOMIC DNA]</scope>
    <source>
        <strain evidence="4">Sse05_10M</strain>
    </source>
</reference>
<dbReference type="Proteomes" id="UP000693946">
    <property type="component" value="Linkage Group LG6"/>
</dbReference>
<dbReference type="EMBL" id="JAGKHQ010000018">
    <property type="protein sequence ID" value="KAG7485308.1"/>
    <property type="molecule type" value="Genomic_DNA"/>
</dbReference>
<dbReference type="GO" id="GO:0019915">
    <property type="term" value="P:lipid storage"/>
    <property type="evidence" value="ECO:0007669"/>
    <property type="project" value="TreeGrafter"/>
</dbReference>
<gene>
    <name evidence="4" type="ORF">JOB18_007228</name>
</gene>
<evidence type="ECO:0000256" key="2">
    <source>
        <dbReference type="ARBA" id="ARBA00006311"/>
    </source>
</evidence>
<dbReference type="GO" id="GO:0005811">
    <property type="term" value="C:lipid droplet"/>
    <property type="evidence" value="ECO:0007669"/>
    <property type="project" value="UniProtKB-SubCell"/>
</dbReference>
<dbReference type="AlphaFoldDB" id="A0AAV6Q6U7"/>
<comment type="similarity">
    <text evidence="2">Belongs to the perilipin family.</text>
</comment>
<evidence type="ECO:0000313" key="5">
    <source>
        <dbReference type="Proteomes" id="UP000693946"/>
    </source>
</evidence>